<evidence type="ECO:0000256" key="6">
    <source>
        <dbReference type="SAM" id="MobiDB-lite"/>
    </source>
</evidence>
<dbReference type="InterPro" id="IPR007583">
    <property type="entry name" value="GRASP55_65"/>
</dbReference>
<comment type="caution">
    <text evidence="8">The sequence shown here is derived from an EMBL/GenBank/DDBJ whole genome shotgun (WGS) entry which is preliminary data.</text>
</comment>
<feature type="compositionally biased region" description="Polar residues" evidence="6">
    <location>
        <begin position="420"/>
        <end position="436"/>
    </location>
</feature>
<keyword evidence="5" id="KW-0479">Metal-binding</keyword>
<keyword evidence="5" id="KW-0862">Zinc</keyword>
<feature type="binding site" evidence="5">
    <location>
        <position position="19"/>
    </location>
    <ligand>
        <name>Zn(2+)</name>
        <dbReference type="ChEBI" id="CHEBI:29105"/>
    </ligand>
</feature>
<sequence>MGAGQSSASHDQPPSRALHVLRVTPSSPASQTNIEPFFDFIVGFEGDSVSSRKNLDAAELEKIVESHEGKSLHLLVWNSKNESTRVVTIKPSRAWSLPPNSSPNPREPEAESQPSLLGLSMRMCEPEFSIDNVWHVLDVLEGSPAESAGLVPYGDWIIGWSGGVLSAEGDFYDLVESHVDKPLRVYVYSYDFDTIREVVLVPNRQWGGEGLLGCVFGFGLLHRIPPITEDRQPGSLPEELHEGANDFEEQTLFVPADATDSHAQEIYAAHESGEPFMSGITSPQLQDYGYRFSTRGGTPQGNGSHYNHAYTIHEHEEEDHDHDHHYHHHVPEPLPLASSNGSSPDAAAHTHPSLRTPTPNSPQPIRTFSNGVPYAGMRSRPSILGPQSSTRAVSNGFEKVNGEDDHAQQDGRRPSIADTDGSSEATSEQDSLTSVE</sequence>
<dbReference type="OrthoDB" id="3318at2759"/>
<keyword evidence="3" id="KW-0333">Golgi apparatus</keyword>
<dbReference type="EMBL" id="SEOQ01000004">
    <property type="protein sequence ID" value="TFY72839.1"/>
    <property type="molecule type" value="Genomic_DNA"/>
</dbReference>
<evidence type="ECO:0000313" key="8">
    <source>
        <dbReference type="EMBL" id="TFY72839.1"/>
    </source>
</evidence>
<dbReference type="Pfam" id="PF04495">
    <property type="entry name" value="GRASP55_65"/>
    <property type="match status" value="2"/>
</dbReference>
<feature type="binding site" evidence="5">
    <location>
        <position position="124"/>
    </location>
    <ligand>
        <name>Zn(2+)</name>
        <dbReference type="ChEBI" id="CHEBI:29105"/>
    </ligand>
</feature>
<feature type="domain" description="PDZ GRASP-type" evidence="7">
    <location>
        <begin position="132"/>
        <end position="221"/>
    </location>
</feature>
<evidence type="ECO:0000256" key="4">
    <source>
        <dbReference type="ARBA" id="ARBA00023136"/>
    </source>
</evidence>
<dbReference type="STRING" id="205917.A0A4Y9ZH79"/>
<feature type="compositionally biased region" description="Polar residues" evidence="6">
    <location>
        <begin position="295"/>
        <end position="305"/>
    </location>
</feature>
<feature type="compositionally biased region" description="Basic and acidic residues" evidence="6">
    <location>
        <begin position="400"/>
        <end position="415"/>
    </location>
</feature>
<dbReference type="AlphaFoldDB" id="A0A4Y9ZH79"/>
<dbReference type="Proteomes" id="UP000298327">
    <property type="component" value="Unassembled WGS sequence"/>
</dbReference>
<comment type="subcellular location">
    <subcellularLocation>
        <location evidence="1">Golgi apparatus membrane</location>
    </subcellularLocation>
</comment>
<accession>A0A4Y9ZH79</accession>
<feature type="compositionally biased region" description="Polar residues" evidence="6">
    <location>
        <begin position="353"/>
        <end position="370"/>
    </location>
</feature>
<dbReference type="SUPFAM" id="SSF50156">
    <property type="entry name" value="PDZ domain-like"/>
    <property type="match status" value="2"/>
</dbReference>
<feature type="region of interest" description="Disordered" evidence="6">
    <location>
        <begin position="93"/>
        <end position="114"/>
    </location>
</feature>
<feature type="domain" description="PDZ GRASP-type" evidence="7">
    <location>
        <begin position="16"/>
        <end position="126"/>
    </location>
</feature>
<reference evidence="8 9" key="1">
    <citation type="submission" date="2019-02" db="EMBL/GenBank/DDBJ databases">
        <title>Genome sequencing of the rare red list fungi Dentipellis fragilis.</title>
        <authorList>
            <person name="Buettner E."/>
            <person name="Kellner H."/>
        </authorList>
    </citation>
    <scope>NUCLEOTIDE SEQUENCE [LARGE SCALE GENOMIC DNA]</scope>
    <source>
        <strain evidence="8 9">DSM 105465</strain>
    </source>
</reference>
<name>A0A4Y9ZH79_9AGAM</name>
<dbReference type="InterPro" id="IPR036034">
    <property type="entry name" value="PDZ_sf"/>
</dbReference>
<gene>
    <name evidence="8" type="ORF">EVG20_g170</name>
</gene>
<dbReference type="InterPro" id="IPR024958">
    <property type="entry name" value="GRASP_PDZ"/>
</dbReference>
<dbReference type="PANTHER" id="PTHR12893">
    <property type="entry name" value="GOLGI REASSEMBLY STACKING PROTEIN GRASP"/>
    <property type="match status" value="1"/>
</dbReference>
<keyword evidence="2" id="KW-0677">Repeat</keyword>
<dbReference type="Gene3D" id="2.30.42.10">
    <property type="match status" value="2"/>
</dbReference>
<proteinExistence type="predicted"/>
<protein>
    <recommendedName>
        <fullName evidence="7">PDZ GRASP-type domain-containing protein</fullName>
    </recommendedName>
</protein>
<evidence type="ECO:0000259" key="7">
    <source>
        <dbReference type="PROSITE" id="PS51865"/>
    </source>
</evidence>
<dbReference type="FunFam" id="2.30.42.10:FF:000026">
    <property type="entry name" value="Golgi reassembly stacking protein 2"/>
    <property type="match status" value="1"/>
</dbReference>
<dbReference type="GO" id="GO:0007030">
    <property type="term" value="P:Golgi organization"/>
    <property type="evidence" value="ECO:0007669"/>
    <property type="project" value="TreeGrafter"/>
</dbReference>
<evidence type="ECO:0000256" key="1">
    <source>
        <dbReference type="ARBA" id="ARBA00004394"/>
    </source>
</evidence>
<feature type="region of interest" description="Disordered" evidence="6">
    <location>
        <begin position="288"/>
        <end position="307"/>
    </location>
</feature>
<evidence type="ECO:0000256" key="3">
    <source>
        <dbReference type="ARBA" id="ARBA00023034"/>
    </source>
</evidence>
<dbReference type="GO" id="GO:0000139">
    <property type="term" value="C:Golgi membrane"/>
    <property type="evidence" value="ECO:0007669"/>
    <property type="project" value="UniProtKB-SubCell"/>
</dbReference>
<evidence type="ECO:0000256" key="5">
    <source>
        <dbReference type="PIRSR" id="PIRSR607583-1"/>
    </source>
</evidence>
<keyword evidence="4" id="KW-0472">Membrane</keyword>
<feature type="region of interest" description="Disordered" evidence="6">
    <location>
        <begin position="317"/>
        <end position="436"/>
    </location>
</feature>
<dbReference type="PROSITE" id="PS51865">
    <property type="entry name" value="PDZ_GRASP"/>
    <property type="match status" value="2"/>
</dbReference>
<evidence type="ECO:0000256" key="2">
    <source>
        <dbReference type="ARBA" id="ARBA00022737"/>
    </source>
</evidence>
<dbReference type="PANTHER" id="PTHR12893:SF0">
    <property type="entry name" value="GRASP65"/>
    <property type="match status" value="1"/>
</dbReference>
<dbReference type="GO" id="GO:0046872">
    <property type="term" value="F:metal ion binding"/>
    <property type="evidence" value="ECO:0007669"/>
    <property type="project" value="UniProtKB-KW"/>
</dbReference>
<keyword evidence="9" id="KW-1185">Reference proteome</keyword>
<evidence type="ECO:0000313" key="9">
    <source>
        <dbReference type="Proteomes" id="UP000298327"/>
    </source>
</evidence>
<organism evidence="8 9">
    <name type="scientific">Dentipellis fragilis</name>
    <dbReference type="NCBI Taxonomy" id="205917"/>
    <lineage>
        <taxon>Eukaryota</taxon>
        <taxon>Fungi</taxon>
        <taxon>Dikarya</taxon>
        <taxon>Basidiomycota</taxon>
        <taxon>Agaricomycotina</taxon>
        <taxon>Agaricomycetes</taxon>
        <taxon>Russulales</taxon>
        <taxon>Hericiaceae</taxon>
        <taxon>Dentipellis</taxon>
    </lineage>
</organism>